<feature type="domain" description="Tripartite ATP-independent periplasmic transporters DctQ component" evidence="10">
    <location>
        <begin position="25"/>
        <end position="145"/>
    </location>
</feature>
<evidence type="ECO:0000256" key="7">
    <source>
        <dbReference type="ARBA" id="ARBA00023136"/>
    </source>
</evidence>
<dbReference type="AlphaFoldDB" id="A0A1E2VC23"/>
<dbReference type="RefSeq" id="WP_068999347.1">
    <property type="nucleotide sequence ID" value="NZ_MDTQ01000001.1"/>
</dbReference>
<sequence>MLRLLRLRLGKLLIGVASVMLAVNIAVLLYGVLARYLIGHSPIWMDELSRYLTISTVLFSAGFVWQIDEHMRVAFLERKLPGKARACLETYLWLVTVLLCGYAAWVSLHYALSLTHFKTLGLGVSKMIPMLSLPVGFTCLTLLSLIQPPWSERPMSETGD</sequence>
<feature type="transmembrane region" description="Helical" evidence="9">
    <location>
        <begin position="128"/>
        <end position="146"/>
    </location>
</feature>
<dbReference type="InterPro" id="IPR007387">
    <property type="entry name" value="TRAP_DctQ"/>
</dbReference>
<keyword evidence="2 9" id="KW-0813">Transport</keyword>
<evidence type="ECO:0000256" key="9">
    <source>
        <dbReference type="RuleBase" id="RU369079"/>
    </source>
</evidence>
<keyword evidence="3" id="KW-1003">Cell membrane</keyword>
<dbReference type="Pfam" id="PF04290">
    <property type="entry name" value="DctQ"/>
    <property type="match status" value="1"/>
</dbReference>
<evidence type="ECO:0000256" key="6">
    <source>
        <dbReference type="ARBA" id="ARBA00022989"/>
    </source>
</evidence>
<keyword evidence="5 9" id="KW-0812">Transmembrane</keyword>
<dbReference type="Proteomes" id="UP000094291">
    <property type="component" value="Unassembled WGS sequence"/>
</dbReference>
<comment type="subunit">
    <text evidence="9">The complex comprises the extracytoplasmic solute receptor protein and the two transmembrane proteins.</text>
</comment>
<accession>A0A1E2VC23</accession>
<dbReference type="EMBL" id="MDTQ01000001">
    <property type="protein sequence ID" value="ODC04366.1"/>
    <property type="molecule type" value="Genomic_DNA"/>
</dbReference>
<evidence type="ECO:0000256" key="2">
    <source>
        <dbReference type="ARBA" id="ARBA00022448"/>
    </source>
</evidence>
<comment type="similarity">
    <text evidence="8 9">Belongs to the TRAP transporter small permease family.</text>
</comment>
<feature type="transmembrane region" description="Helical" evidence="9">
    <location>
        <begin position="88"/>
        <end position="108"/>
    </location>
</feature>
<dbReference type="PANTHER" id="PTHR35011:SF10">
    <property type="entry name" value="TRAP TRANSPORTER SMALL PERMEASE PROTEIN"/>
    <property type="match status" value="1"/>
</dbReference>
<evidence type="ECO:0000313" key="11">
    <source>
        <dbReference type="EMBL" id="ODC04366.1"/>
    </source>
</evidence>
<keyword evidence="6 9" id="KW-1133">Transmembrane helix</keyword>
<organism evidence="11 12">
    <name type="scientific">Terasakiispira papahanaumokuakeensis</name>
    <dbReference type="NCBI Taxonomy" id="197479"/>
    <lineage>
        <taxon>Bacteria</taxon>
        <taxon>Pseudomonadati</taxon>
        <taxon>Pseudomonadota</taxon>
        <taxon>Gammaproteobacteria</taxon>
        <taxon>Oceanospirillales</taxon>
        <taxon>Terasakiispira</taxon>
    </lineage>
</organism>
<evidence type="ECO:0000256" key="1">
    <source>
        <dbReference type="ARBA" id="ARBA00004429"/>
    </source>
</evidence>
<evidence type="ECO:0000256" key="4">
    <source>
        <dbReference type="ARBA" id="ARBA00022519"/>
    </source>
</evidence>
<comment type="caution">
    <text evidence="11">The sequence shown here is derived from an EMBL/GenBank/DDBJ whole genome shotgun (WGS) entry which is preliminary data.</text>
</comment>
<keyword evidence="7 9" id="KW-0472">Membrane</keyword>
<evidence type="ECO:0000259" key="10">
    <source>
        <dbReference type="Pfam" id="PF04290"/>
    </source>
</evidence>
<protein>
    <recommendedName>
        <fullName evidence="9">TRAP transporter small permease protein</fullName>
    </recommendedName>
</protein>
<comment type="function">
    <text evidence="9">Part of the tripartite ATP-independent periplasmic (TRAP) transport system.</text>
</comment>
<dbReference type="InterPro" id="IPR055348">
    <property type="entry name" value="DctQ"/>
</dbReference>
<comment type="subcellular location">
    <subcellularLocation>
        <location evidence="1 9">Cell inner membrane</location>
        <topology evidence="1 9">Multi-pass membrane protein</topology>
    </subcellularLocation>
</comment>
<evidence type="ECO:0000313" key="12">
    <source>
        <dbReference type="Proteomes" id="UP000094291"/>
    </source>
</evidence>
<reference evidence="11 12" key="1">
    <citation type="submission" date="2016-08" db="EMBL/GenBank/DDBJ databases">
        <authorList>
            <person name="Seilhamer J.J."/>
        </authorList>
    </citation>
    <scope>NUCLEOTIDE SEQUENCE [LARGE SCALE GENOMIC DNA]</scope>
    <source>
        <strain evidence="11 12">PH27A</strain>
    </source>
</reference>
<dbReference type="GO" id="GO:0005886">
    <property type="term" value="C:plasma membrane"/>
    <property type="evidence" value="ECO:0007669"/>
    <property type="project" value="UniProtKB-SubCell"/>
</dbReference>
<proteinExistence type="inferred from homology"/>
<gene>
    <name evidence="11" type="ORF">BFW38_13310</name>
</gene>
<feature type="transmembrane region" description="Helical" evidence="9">
    <location>
        <begin position="12"/>
        <end position="38"/>
    </location>
</feature>
<dbReference type="STRING" id="197479.BFW38_13310"/>
<evidence type="ECO:0000256" key="3">
    <source>
        <dbReference type="ARBA" id="ARBA00022475"/>
    </source>
</evidence>
<keyword evidence="4 9" id="KW-0997">Cell inner membrane</keyword>
<dbReference type="GO" id="GO:0022857">
    <property type="term" value="F:transmembrane transporter activity"/>
    <property type="evidence" value="ECO:0007669"/>
    <property type="project" value="UniProtKB-UniRule"/>
</dbReference>
<dbReference type="PANTHER" id="PTHR35011">
    <property type="entry name" value="2,3-DIKETO-L-GULONATE TRAP TRANSPORTER SMALL PERMEASE PROTEIN YIAM"/>
    <property type="match status" value="1"/>
</dbReference>
<evidence type="ECO:0000256" key="5">
    <source>
        <dbReference type="ARBA" id="ARBA00022692"/>
    </source>
</evidence>
<keyword evidence="12" id="KW-1185">Reference proteome</keyword>
<feature type="transmembrane region" description="Helical" evidence="9">
    <location>
        <begin position="50"/>
        <end position="67"/>
    </location>
</feature>
<dbReference type="GO" id="GO:0015740">
    <property type="term" value="P:C4-dicarboxylate transport"/>
    <property type="evidence" value="ECO:0007669"/>
    <property type="project" value="TreeGrafter"/>
</dbReference>
<name>A0A1E2VC23_9GAMM</name>
<evidence type="ECO:0000256" key="8">
    <source>
        <dbReference type="ARBA" id="ARBA00038436"/>
    </source>
</evidence>